<organism evidence="2 3">
    <name type="scientific">Microbacterium istanbulense</name>
    <dbReference type="NCBI Taxonomy" id="3122049"/>
    <lineage>
        <taxon>Bacteria</taxon>
        <taxon>Bacillati</taxon>
        <taxon>Actinomycetota</taxon>
        <taxon>Actinomycetes</taxon>
        <taxon>Micrococcales</taxon>
        <taxon>Microbacteriaceae</taxon>
        <taxon>Microbacterium</taxon>
    </lineage>
</organism>
<evidence type="ECO:0000313" key="2">
    <source>
        <dbReference type="EMBL" id="MEJ1091841.1"/>
    </source>
</evidence>
<dbReference type="Proteomes" id="UP001366085">
    <property type="component" value="Unassembled WGS sequence"/>
</dbReference>
<keyword evidence="1" id="KW-1133">Transmembrane helix</keyword>
<reference evidence="2 3" key="1">
    <citation type="submission" date="2024-02" db="EMBL/GenBank/DDBJ databases">
        <authorList>
            <person name="Saticioglu I.B."/>
        </authorList>
    </citation>
    <scope>NUCLEOTIDE SEQUENCE [LARGE SCALE GENOMIC DNA]</scope>
    <source>
        <strain evidence="2 3">Mu-43</strain>
    </source>
</reference>
<feature type="transmembrane region" description="Helical" evidence="1">
    <location>
        <begin position="217"/>
        <end position="237"/>
    </location>
</feature>
<accession>A0ABU8LMM7</accession>
<feature type="transmembrane region" description="Helical" evidence="1">
    <location>
        <begin position="78"/>
        <end position="100"/>
    </location>
</feature>
<gene>
    <name evidence="2" type="ORF">WDU93_09035</name>
</gene>
<feature type="transmembrane region" description="Helical" evidence="1">
    <location>
        <begin position="120"/>
        <end position="145"/>
    </location>
</feature>
<keyword evidence="1" id="KW-0472">Membrane</keyword>
<keyword evidence="3" id="KW-1185">Reference proteome</keyword>
<keyword evidence="1" id="KW-0812">Transmembrane</keyword>
<evidence type="ECO:0000256" key="1">
    <source>
        <dbReference type="SAM" id="Phobius"/>
    </source>
</evidence>
<comment type="caution">
    <text evidence="2">The sequence shown here is derived from an EMBL/GenBank/DDBJ whole genome shotgun (WGS) entry which is preliminary data.</text>
</comment>
<proteinExistence type="predicted"/>
<protein>
    <submittedName>
        <fullName evidence="2">Uncharacterized protein</fullName>
    </submittedName>
</protein>
<feature type="transmembrane region" description="Helical" evidence="1">
    <location>
        <begin position="291"/>
        <end position="310"/>
    </location>
</feature>
<evidence type="ECO:0000313" key="3">
    <source>
        <dbReference type="Proteomes" id="UP001366085"/>
    </source>
</evidence>
<dbReference type="RefSeq" id="WP_337319733.1">
    <property type="nucleotide sequence ID" value="NZ_JBBDGN010000007.1"/>
</dbReference>
<sequence>MSTTSVEHYLTAVSLELAGAPSTARAAVLDDLRAHIEDALEAGRPLDAVLAGLGDPHTVAADYLKQAGLVPTASRLSWWYDLITLLVAILAMVIGVVEAARDTMPGVDPDTGLPMEESMLGAYNGLGVLVLTLVPVLAIAALLFVPLARRNLLRMILAGVFTVGLLYRSLVWSANDVFYAVISSLTVDPAVVFALWGGVFLAIWLRSSRPRAVALTLRLIAAAVLIYVGALGLGAAGGFTADAIPSLILSGVWIVVGVLFAFGIRWGYLLGAVLAAVVMIMALISTSPYAMLNWVAASVALVMSLTAWFGTAPRLRATSKALVHD</sequence>
<feature type="transmembrane region" description="Helical" evidence="1">
    <location>
        <begin position="243"/>
        <end position="262"/>
    </location>
</feature>
<feature type="transmembrane region" description="Helical" evidence="1">
    <location>
        <begin position="177"/>
        <end position="205"/>
    </location>
</feature>
<feature type="transmembrane region" description="Helical" evidence="1">
    <location>
        <begin position="152"/>
        <end position="171"/>
    </location>
</feature>
<dbReference type="EMBL" id="JBBDGN010000007">
    <property type="protein sequence ID" value="MEJ1091841.1"/>
    <property type="molecule type" value="Genomic_DNA"/>
</dbReference>
<dbReference type="Pfam" id="PF22564">
    <property type="entry name" value="HAAS"/>
    <property type="match status" value="1"/>
</dbReference>
<name>A0ABU8LMM7_9MICO</name>
<feature type="transmembrane region" description="Helical" evidence="1">
    <location>
        <begin position="267"/>
        <end position="285"/>
    </location>
</feature>